<proteinExistence type="predicted"/>
<dbReference type="RefSeq" id="WP_386094968.1">
    <property type="nucleotide sequence ID" value="NZ_JBHUOZ010000001.1"/>
</dbReference>
<organism evidence="1 2">
    <name type="scientific">Terrimonas rubra</name>
    <dbReference type="NCBI Taxonomy" id="1035890"/>
    <lineage>
        <taxon>Bacteria</taxon>
        <taxon>Pseudomonadati</taxon>
        <taxon>Bacteroidota</taxon>
        <taxon>Chitinophagia</taxon>
        <taxon>Chitinophagales</taxon>
        <taxon>Chitinophagaceae</taxon>
        <taxon>Terrimonas</taxon>
    </lineage>
</organism>
<accession>A0ABW6A054</accession>
<name>A0ABW6A054_9BACT</name>
<keyword evidence="2" id="KW-1185">Reference proteome</keyword>
<sequence>MTASIYNIIKQIEKLMYGHNFQVCLGIDIFNGEGTSDFVHSFKTKYPNSNPDQYSLSPLNKEELFNDIIDKLNFRGDKGAGLTLTRKKELKLKTLQQAYIDYIRQLINKQTTYFAYPYLDGLPGYSVFWDYCYVLFTGNHKIVLVYGSSSD</sequence>
<evidence type="ECO:0000313" key="1">
    <source>
        <dbReference type="EMBL" id="MFD2918607.1"/>
    </source>
</evidence>
<reference evidence="2" key="1">
    <citation type="journal article" date="2019" name="Int. J. Syst. Evol. Microbiol.">
        <title>The Global Catalogue of Microorganisms (GCM) 10K type strain sequencing project: providing services to taxonomists for standard genome sequencing and annotation.</title>
        <authorList>
            <consortium name="The Broad Institute Genomics Platform"/>
            <consortium name="The Broad Institute Genome Sequencing Center for Infectious Disease"/>
            <person name="Wu L."/>
            <person name="Ma J."/>
        </authorList>
    </citation>
    <scope>NUCLEOTIDE SEQUENCE [LARGE SCALE GENOMIC DNA]</scope>
    <source>
        <strain evidence="2">KCTC 23299</strain>
    </source>
</reference>
<comment type="caution">
    <text evidence="1">The sequence shown here is derived from an EMBL/GenBank/DDBJ whole genome shotgun (WGS) entry which is preliminary data.</text>
</comment>
<evidence type="ECO:0000313" key="2">
    <source>
        <dbReference type="Proteomes" id="UP001597511"/>
    </source>
</evidence>
<dbReference type="EMBL" id="JBHUOZ010000001">
    <property type="protein sequence ID" value="MFD2918607.1"/>
    <property type="molecule type" value="Genomic_DNA"/>
</dbReference>
<protein>
    <submittedName>
        <fullName evidence="1">Uncharacterized protein</fullName>
    </submittedName>
</protein>
<dbReference type="Proteomes" id="UP001597511">
    <property type="component" value="Unassembled WGS sequence"/>
</dbReference>
<gene>
    <name evidence="1" type="ORF">ACFS6H_02725</name>
</gene>